<reference evidence="1" key="1">
    <citation type="submission" date="2020-05" db="EMBL/GenBank/DDBJ databases">
        <title>Large-scale comparative analyses of tick genomes elucidate their genetic diversity and vector capacities.</title>
        <authorList>
            <person name="Jia N."/>
            <person name="Wang J."/>
            <person name="Shi W."/>
            <person name="Du L."/>
            <person name="Sun Y."/>
            <person name="Zhan W."/>
            <person name="Jiang J."/>
            <person name="Wang Q."/>
            <person name="Zhang B."/>
            <person name="Ji P."/>
            <person name="Sakyi L.B."/>
            <person name="Cui X."/>
            <person name="Yuan T."/>
            <person name="Jiang B."/>
            <person name="Yang W."/>
            <person name="Lam T.T.-Y."/>
            <person name="Chang Q."/>
            <person name="Ding S."/>
            <person name="Wang X."/>
            <person name="Zhu J."/>
            <person name="Ruan X."/>
            <person name="Zhao L."/>
            <person name="Wei J."/>
            <person name="Que T."/>
            <person name="Du C."/>
            <person name="Cheng J."/>
            <person name="Dai P."/>
            <person name="Han X."/>
            <person name="Huang E."/>
            <person name="Gao Y."/>
            <person name="Liu J."/>
            <person name="Shao H."/>
            <person name="Ye R."/>
            <person name="Li L."/>
            <person name="Wei W."/>
            <person name="Wang X."/>
            <person name="Wang C."/>
            <person name="Yang T."/>
            <person name="Huo Q."/>
            <person name="Li W."/>
            <person name="Guo W."/>
            <person name="Chen H."/>
            <person name="Zhou L."/>
            <person name="Ni X."/>
            <person name="Tian J."/>
            <person name="Zhou Y."/>
            <person name="Sheng Y."/>
            <person name="Liu T."/>
            <person name="Pan Y."/>
            <person name="Xia L."/>
            <person name="Li J."/>
            <person name="Zhao F."/>
            <person name="Cao W."/>
        </authorList>
    </citation>
    <scope>NUCLEOTIDE SEQUENCE</scope>
    <source>
        <strain evidence="1">Hyas-2018</strain>
    </source>
</reference>
<protein>
    <submittedName>
        <fullName evidence="1">Uncharacterized protein</fullName>
    </submittedName>
</protein>
<keyword evidence="2" id="KW-1185">Reference proteome</keyword>
<comment type="caution">
    <text evidence="1">The sequence shown here is derived from an EMBL/GenBank/DDBJ whole genome shotgun (WGS) entry which is preliminary data.</text>
</comment>
<sequence>MDELMEAQKTAQLERPFRRGATTFEHCLRIHIRHPNRTDVCVPPPPSNTRPVHKADRRRRKAKGSTVTQLITTITAPWQYYTAGRLR</sequence>
<accession>A0ACB7RKM7</accession>
<evidence type="ECO:0000313" key="2">
    <source>
        <dbReference type="Proteomes" id="UP000821845"/>
    </source>
</evidence>
<dbReference type="Proteomes" id="UP000821845">
    <property type="component" value="Chromosome 9"/>
</dbReference>
<evidence type="ECO:0000313" key="1">
    <source>
        <dbReference type="EMBL" id="KAH6922377.1"/>
    </source>
</evidence>
<proteinExistence type="predicted"/>
<organism evidence="1 2">
    <name type="scientific">Hyalomma asiaticum</name>
    <name type="common">Tick</name>
    <dbReference type="NCBI Taxonomy" id="266040"/>
    <lineage>
        <taxon>Eukaryota</taxon>
        <taxon>Metazoa</taxon>
        <taxon>Ecdysozoa</taxon>
        <taxon>Arthropoda</taxon>
        <taxon>Chelicerata</taxon>
        <taxon>Arachnida</taxon>
        <taxon>Acari</taxon>
        <taxon>Parasitiformes</taxon>
        <taxon>Ixodida</taxon>
        <taxon>Ixodoidea</taxon>
        <taxon>Ixodidae</taxon>
        <taxon>Hyalomminae</taxon>
        <taxon>Hyalomma</taxon>
    </lineage>
</organism>
<dbReference type="EMBL" id="CM023489">
    <property type="protein sequence ID" value="KAH6922377.1"/>
    <property type="molecule type" value="Genomic_DNA"/>
</dbReference>
<gene>
    <name evidence="1" type="ORF">HPB50_013417</name>
</gene>
<name>A0ACB7RKM7_HYAAI</name>